<evidence type="ECO:0000313" key="2">
    <source>
        <dbReference type="Proteomes" id="UP000242791"/>
    </source>
</evidence>
<name>A0A1J9PWI4_9EURO</name>
<dbReference type="EMBL" id="LGTZ01001968">
    <property type="protein sequence ID" value="OJD20266.1"/>
    <property type="molecule type" value="Genomic_DNA"/>
</dbReference>
<keyword evidence="2" id="KW-1185">Reference proteome</keyword>
<dbReference type="VEuPathDB" id="FungiDB:ACJ73_08399"/>
<gene>
    <name evidence="1" type="ORF">ACJ73_08399</name>
</gene>
<dbReference type="Proteomes" id="UP000242791">
    <property type="component" value="Unassembled WGS sequence"/>
</dbReference>
<sequence length="44" mass="5379">MNELTRKEDMKLQRAIFREQKQAELMKQKEQREKEQLEAAQCRG</sequence>
<accession>A0A1J9PWI4</accession>
<evidence type="ECO:0000313" key="1">
    <source>
        <dbReference type="EMBL" id="OJD20266.1"/>
    </source>
</evidence>
<reference evidence="1 2" key="1">
    <citation type="submission" date="2015-08" db="EMBL/GenBank/DDBJ databases">
        <title>Emmonsia species relationships and genome sequence.</title>
        <authorList>
            <person name="Cuomo C.A."/>
            <person name="Schwartz I.S."/>
            <person name="Kenyon C."/>
            <person name="De Hoog G.S."/>
            <person name="Govender N.P."/>
            <person name="Botha A."/>
            <person name="Moreno L."/>
            <person name="De Vries M."/>
            <person name="Munoz J.F."/>
            <person name="Stielow J.B."/>
        </authorList>
    </citation>
    <scope>NUCLEOTIDE SEQUENCE [LARGE SCALE GENOMIC DNA]</scope>
    <source>
        <strain evidence="1 2">EI222</strain>
    </source>
</reference>
<comment type="caution">
    <text evidence="1">The sequence shown here is derived from an EMBL/GenBank/DDBJ whole genome shotgun (WGS) entry which is preliminary data.</text>
</comment>
<proteinExistence type="predicted"/>
<protein>
    <submittedName>
        <fullName evidence="1">Uncharacterized protein</fullName>
    </submittedName>
</protein>
<dbReference type="AlphaFoldDB" id="A0A1J9PWI4"/>
<organism evidence="1 2">
    <name type="scientific">Blastomyces percursus</name>
    <dbReference type="NCBI Taxonomy" id="1658174"/>
    <lineage>
        <taxon>Eukaryota</taxon>
        <taxon>Fungi</taxon>
        <taxon>Dikarya</taxon>
        <taxon>Ascomycota</taxon>
        <taxon>Pezizomycotina</taxon>
        <taxon>Eurotiomycetes</taxon>
        <taxon>Eurotiomycetidae</taxon>
        <taxon>Onygenales</taxon>
        <taxon>Ajellomycetaceae</taxon>
        <taxon>Blastomyces</taxon>
    </lineage>
</organism>